<dbReference type="GO" id="GO:0016757">
    <property type="term" value="F:glycosyltransferase activity"/>
    <property type="evidence" value="ECO:0007669"/>
    <property type="project" value="UniProtKB-KW"/>
</dbReference>
<name>A0A103YEP8_CYNCS</name>
<evidence type="ECO:0000313" key="10">
    <source>
        <dbReference type="Proteomes" id="UP000243975"/>
    </source>
</evidence>
<sequence>MATHRRRHHHHHHQHSHNRFRYLIPVISAISAAILVLYGLISLLAPSPDHLHHLVRRTPFDDNGVGDDSPRVTSLFKVPISGGSKMVSDRSLWSTRMSKFYFGCSNASNKFPKVETVTYPNRYLLIATSGGLNQQRTGITDAVVAARILNATLVVPKLDQKSFWKDASTFSEIFDVDWFISHLSRDVKIIKELPRKGGKIWTPYNMRVPRKCNERCYQIRVLPVLLKKHGFCLLRILGDCRELAKEARDFKTRAVQLSKFDYRLSNKLETDLQKLRCRVNYHALKFTDPINKMGQKLVNRMRKMGKHYVALHLSSCTLLRAVRKLAFLVLTTIFTILRYRFEPDMLAFSGCYYGGGEKERKELGKIRKRWKTLHSNNPDKERRQGRCPLTPEEVGLMLRALGYNKDVHLYVASGEVYGGDETLAPLRALFPNIHSKDSIATKEELEPFSAFSSRMAALDFIVCDESDVFVTNNNGNMAKILAGRRRYFGHKPTIRPNAKKLYRLFLNRENMTWEEFSSRVRTHQRGFMGEPKEVRPGRGEFHENPATCICEDTEAKSKLETLPRKFGKSNLDLDEVVADQDIENEPESSDQDEDDDLIGPQFQHLVNDTSMDDDSLISESPELEELLSD</sequence>
<keyword evidence="8" id="KW-0812">Transmembrane</keyword>
<evidence type="ECO:0000256" key="1">
    <source>
        <dbReference type="ARBA" id="ARBA00007737"/>
    </source>
</evidence>
<feature type="compositionally biased region" description="Acidic residues" evidence="7">
    <location>
        <begin position="610"/>
        <end position="629"/>
    </location>
</feature>
<dbReference type="EMBL" id="LEKV01001493">
    <property type="protein sequence ID" value="KVI07724.1"/>
    <property type="molecule type" value="Genomic_DNA"/>
</dbReference>
<keyword evidence="4" id="KW-0294">Fucose metabolism</keyword>
<dbReference type="Gramene" id="KVI07724">
    <property type="protein sequence ID" value="KVI07724"/>
    <property type="gene ID" value="Ccrd_013915"/>
</dbReference>
<dbReference type="AlphaFoldDB" id="A0A103YEP8"/>
<dbReference type="CDD" id="cd11299">
    <property type="entry name" value="O-FucT_plant"/>
    <property type="match status" value="1"/>
</dbReference>
<dbReference type="GO" id="GO:0006004">
    <property type="term" value="P:fucose metabolic process"/>
    <property type="evidence" value="ECO:0007669"/>
    <property type="project" value="UniProtKB-KW"/>
</dbReference>
<dbReference type="PIRSF" id="PIRSF009360">
    <property type="entry name" value="UCP009360"/>
    <property type="match status" value="1"/>
</dbReference>
<feature type="transmembrane region" description="Helical" evidence="8">
    <location>
        <begin position="20"/>
        <end position="41"/>
    </location>
</feature>
<reference evidence="9 10" key="1">
    <citation type="journal article" date="2016" name="Sci. Rep.">
        <title>The genome sequence of the outbreeding globe artichoke constructed de novo incorporating a phase-aware low-pass sequencing strategy of F1 progeny.</title>
        <authorList>
            <person name="Scaglione D."/>
            <person name="Reyes-Chin-Wo S."/>
            <person name="Acquadro A."/>
            <person name="Froenicke L."/>
            <person name="Portis E."/>
            <person name="Beitel C."/>
            <person name="Tirone M."/>
            <person name="Mauro R."/>
            <person name="Lo Monaco A."/>
            <person name="Mauromicale G."/>
            <person name="Faccioli P."/>
            <person name="Cattivelli L."/>
            <person name="Rieseberg L."/>
            <person name="Michelmore R."/>
            <person name="Lanteri S."/>
        </authorList>
    </citation>
    <scope>NUCLEOTIDE SEQUENCE [LARGE SCALE GENOMIC DNA]</scope>
    <source>
        <strain evidence="9">2C</strain>
    </source>
</reference>
<accession>A0A103YEP8</accession>
<keyword evidence="3" id="KW-0808">Transferase</keyword>
<dbReference type="InterPro" id="IPR019378">
    <property type="entry name" value="GDP-Fuc_O-FucTrfase"/>
</dbReference>
<evidence type="ECO:0000313" key="9">
    <source>
        <dbReference type="EMBL" id="KVI07724.1"/>
    </source>
</evidence>
<evidence type="ECO:0000256" key="8">
    <source>
        <dbReference type="SAM" id="Phobius"/>
    </source>
</evidence>
<evidence type="ECO:0000256" key="2">
    <source>
        <dbReference type="ARBA" id="ARBA00022676"/>
    </source>
</evidence>
<dbReference type="InterPro" id="IPR024709">
    <property type="entry name" value="FucosylTrfase_pln"/>
</dbReference>
<organism evidence="9 10">
    <name type="scientific">Cynara cardunculus var. scolymus</name>
    <name type="common">Globe artichoke</name>
    <name type="synonym">Cynara scolymus</name>
    <dbReference type="NCBI Taxonomy" id="59895"/>
    <lineage>
        <taxon>Eukaryota</taxon>
        <taxon>Viridiplantae</taxon>
        <taxon>Streptophyta</taxon>
        <taxon>Embryophyta</taxon>
        <taxon>Tracheophyta</taxon>
        <taxon>Spermatophyta</taxon>
        <taxon>Magnoliopsida</taxon>
        <taxon>eudicotyledons</taxon>
        <taxon>Gunneridae</taxon>
        <taxon>Pentapetalae</taxon>
        <taxon>asterids</taxon>
        <taxon>campanulids</taxon>
        <taxon>Asterales</taxon>
        <taxon>Asteraceae</taxon>
        <taxon>Carduoideae</taxon>
        <taxon>Cardueae</taxon>
        <taxon>Carduinae</taxon>
        <taxon>Cynara</taxon>
    </lineage>
</organism>
<keyword evidence="5" id="KW-0119">Carbohydrate metabolism</keyword>
<keyword evidence="10" id="KW-1185">Reference proteome</keyword>
<feature type="region of interest" description="Disordered" evidence="7">
    <location>
        <begin position="578"/>
        <end position="629"/>
    </location>
</feature>
<dbReference type="STRING" id="59895.A0A103YEP8"/>
<keyword evidence="8" id="KW-1133">Transmembrane helix</keyword>
<dbReference type="Pfam" id="PF10250">
    <property type="entry name" value="O-FucT"/>
    <property type="match status" value="2"/>
</dbReference>
<evidence type="ECO:0000256" key="5">
    <source>
        <dbReference type="ARBA" id="ARBA00023277"/>
    </source>
</evidence>
<evidence type="ECO:0000256" key="4">
    <source>
        <dbReference type="ARBA" id="ARBA00023253"/>
    </source>
</evidence>
<evidence type="ECO:0000256" key="7">
    <source>
        <dbReference type="SAM" id="MobiDB-lite"/>
    </source>
</evidence>
<dbReference type="OMA" id="PHSMRVP"/>
<proteinExistence type="inferred from homology"/>
<evidence type="ECO:0000256" key="6">
    <source>
        <dbReference type="ARBA" id="ARBA00030350"/>
    </source>
</evidence>
<gene>
    <name evidence="9" type="ORF">Ccrd_013915</name>
</gene>
<protein>
    <recommendedName>
        <fullName evidence="6">O-fucosyltransferase family protein</fullName>
    </recommendedName>
</protein>
<comment type="similarity">
    <text evidence="1">Belongs to the glycosyltransferase GT106 family.</text>
</comment>
<feature type="compositionally biased region" description="Acidic residues" evidence="7">
    <location>
        <begin position="578"/>
        <end position="597"/>
    </location>
</feature>
<keyword evidence="8" id="KW-0472">Membrane</keyword>
<dbReference type="PANTHER" id="PTHR31818">
    <property type="entry name" value="O-FUCOSYLTRANSFERASE 16"/>
    <property type="match status" value="1"/>
</dbReference>
<dbReference type="Proteomes" id="UP000243975">
    <property type="component" value="Unassembled WGS sequence"/>
</dbReference>
<dbReference type="PANTHER" id="PTHR31818:SF29">
    <property type="entry name" value="O-FUCOSYLTRANSFERASE FAMILY PROTEIN"/>
    <property type="match status" value="1"/>
</dbReference>
<keyword evidence="2" id="KW-0328">Glycosyltransferase</keyword>
<evidence type="ECO:0000256" key="3">
    <source>
        <dbReference type="ARBA" id="ARBA00022679"/>
    </source>
</evidence>
<comment type="caution">
    <text evidence="9">The sequence shown here is derived from an EMBL/GenBank/DDBJ whole genome shotgun (WGS) entry which is preliminary data.</text>
</comment>